<dbReference type="GO" id="GO:0008270">
    <property type="term" value="F:zinc ion binding"/>
    <property type="evidence" value="ECO:0007669"/>
    <property type="project" value="UniProtKB-UniRule"/>
</dbReference>
<dbReference type="Proteomes" id="UP001162029">
    <property type="component" value="Unassembled WGS sequence"/>
</dbReference>
<keyword evidence="6 10" id="KW-0833">Ubl conjugation pathway</keyword>
<gene>
    <name evidence="13" type="ORF">PDE001_LOCUS12266</name>
</gene>
<dbReference type="Gene3D" id="2.10.110.30">
    <property type="match status" value="1"/>
</dbReference>
<evidence type="ECO:0000256" key="11">
    <source>
        <dbReference type="SAM" id="MobiDB-lite"/>
    </source>
</evidence>
<accession>A0AAV0VHJ8</accession>
<feature type="region of interest" description="Disordered" evidence="11">
    <location>
        <begin position="1"/>
        <end position="21"/>
    </location>
</feature>
<feature type="compositionally biased region" description="Basic residues" evidence="11">
    <location>
        <begin position="1"/>
        <end position="11"/>
    </location>
</feature>
<keyword evidence="3 10" id="KW-0808">Transferase</keyword>
<evidence type="ECO:0000256" key="10">
    <source>
        <dbReference type="RuleBase" id="RU366018"/>
    </source>
</evidence>
<dbReference type="EC" id="2.3.2.27" evidence="10"/>
<dbReference type="Pfam" id="PF02207">
    <property type="entry name" value="zf-UBR"/>
    <property type="match status" value="1"/>
</dbReference>
<evidence type="ECO:0000256" key="4">
    <source>
        <dbReference type="ARBA" id="ARBA00022723"/>
    </source>
</evidence>
<reference evidence="13" key="1">
    <citation type="submission" date="2022-12" db="EMBL/GenBank/DDBJ databases">
        <authorList>
            <person name="Webb A."/>
        </authorList>
    </citation>
    <scope>NUCLEOTIDE SEQUENCE</scope>
    <source>
        <strain evidence="13">Pd1</strain>
    </source>
</reference>
<keyword evidence="14" id="KW-1185">Reference proteome</keyword>
<evidence type="ECO:0000259" key="12">
    <source>
        <dbReference type="PROSITE" id="PS51157"/>
    </source>
</evidence>
<dbReference type="InterPro" id="IPR039164">
    <property type="entry name" value="UBR1-like"/>
</dbReference>
<evidence type="ECO:0000256" key="3">
    <source>
        <dbReference type="ARBA" id="ARBA00022679"/>
    </source>
</evidence>
<dbReference type="PANTHER" id="PTHR21497:SF24">
    <property type="entry name" value="E3 UBIQUITIN-PROTEIN LIGASE UBR1"/>
    <property type="match status" value="1"/>
</dbReference>
<dbReference type="AlphaFoldDB" id="A0AAV0VHJ8"/>
<dbReference type="GO" id="GO:0016567">
    <property type="term" value="P:protein ubiquitination"/>
    <property type="evidence" value="ECO:0007669"/>
    <property type="project" value="UniProtKB-UniRule"/>
</dbReference>
<dbReference type="FunFam" id="2.10.110.30:FF:000002">
    <property type="entry name" value="Putative e3 ubiquitin-protein ligase ubr3"/>
    <property type="match status" value="1"/>
</dbReference>
<sequence length="257" mass="28125">MVAIRGKKTKAKAQGGRNIQGQNQSVSSVCNALLTALSAIGKEKTLTPTQILAKLPRTERRRVCGAIFSADEIAYSCRNCQLDTTCVMCKECFTHSDHAGHDVYFQRTTAGSSCDCGDIHAWKHSGFCSRHKGAEGVESGGNKHKLPKHIGLMAPVVIEAVVEHLYQVLLGTEYGIELAEAFELFTRDIPPNLLPIQSDNDVANATESKKDCEVSKISSAAGPTRSARLSAQLYDRIWIENCWSRWQAGSTDQRSEV</sequence>
<dbReference type="GO" id="GO:0000151">
    <property type="term" value="C:ubiquitin ligase complex"/>
    <property type="evidence" value="ECO:0007669"/>
    <property type="project" value="TreeGrafter"/>
</dbReference>
<evidence type="ECO:0000256" key="2">
    <source>
        <dbReference type="ARBA" id="ARBA00004906"/>
    </source>
</evidence>
<evidence type="ECO:0000256" key="1">
    <source>
        <dbReference type="ARBA" id="ARBA00000900"/>
    </source>
</evidence>
<dbReference type="PANTHER" id="PTHR21497">
    <property type="entry name" value="UBIQUITIN LIGASE E3 ALPHA-RELATED"/>
    <property type="match status" value="1"/>
</dbReference>
<dbReference type="GO" id="GO:0005737">
    <property type="term" value="C:cytoplasm"/>
    <property type="evidence" value="ECO:0007669"/>
    <property type="project" value="TreeGrafter"/>
</dbReference>
<dbReference type="InterPro" id="IPR003126">
    <property type="entry name" value="Znf_UBR"/>
</dbReference>
<dbReference type="PROSITE" id="PS51157">
    <property type="entry name" value="ZF_UBR"/>
    <property type="match status" value="1"/>
</dbReference>
<comment type="function">
    <text evidence="10">Ubiquitin ligase protein which is a component of the N-end rule pathway. Recognizes and binds to proteins bearing specific N-terminal residues that are destabilizing according to the N-end rule, leading to their ubiquitination and subsequent degradation.</text>
</comment>
<comment type="pathway">
    <text evidence="2 10">Protein modification; protein ubiquitination.</text>
</comment>
<dbReference type="CDD" id="cd19673">
    <property type="entry name" value="UBR-box_UBR3"/>
    <property type="match status" value="1"/>
</dbReference>
<evidence type="ECO:0000256" key="7">
    <source>
        <dbReference type="ARBA" id="ARBA00022833"/>
    </source>
</evidence>
<evidence type="ECO:0000256" key="6">
    <source>
        <dbReference type="ARBA" id="ARBA00022786"/>
    </source>
</evidence>
<protein>
    <recommendedName>
        <fullName evidence="10">E3 ubiquitin-protein ligase</fullName>
        <ecNumber evidence="10">2.3.2.27</ecNumber>
    </recommendedName>
</protein>
<dbReference type="EMBL" id="CANTFM010002689">
    <property type="protein sequence ID" value="CAI5747355.1"/>
    <property type="molecule type" value="Genomic_DNA"/>
</dbReference>
<keyword evidence="5 10" id="KW-0863">Zinc-finger</keyword>
<keyword evidence="4 10" id="KW-0479">Metal-binding</keyword>
<comment type="catalytic activity">
    <reaction evidence="1 10">
        <text>S-ubiquitinyl-[E2 ubiquitin-conjugating enzyme]-L-cysteine + [acceptor protein]-L-lysine = [E2 ubiquitin-conjugating enzyme]-L-cysteine + N(6)-ubiquitinyl-[acceptor protein]-L-lysine.</text>
        <dbReference type="EC" id="2.3.2.27"/>
    </reaction>
</comment>
<organism evidence="13 14">
    <name type="scientific">Peronospora destructor</name>
    <dbReference type="NCBI Taxonomy" id="86335"/>
    <lineage>
        <taxon>Eukaryota</taxon>
        <taxon>Sar</taxon>
        <taxon>Stramenopiles</taxon>
        <taxon>Oomycota</taxon>
        <taxon>Peronosporomycetes</taxon>
        <taxon>Peronosporales</taxon>
        <taxon>Peronosporaceae</taxon>
        <taxon>Peronospora</taxon>
    </lineage>
</organism>
<dbReference type="GO" id="GO:0071596">
    <property type="term" value="P:ubiquitin-dependent protein catabolic process via the N-end rule pathway"/>
    <property type="evidence" value="ECO:0007669"/>
    <property type="project" value="UniProtKB-UniRule"/>
</dbReference>
<dbReference type="SMART" id="SM00396">
    <property type="entry name" value="ZnF_UBR1"/>
    <property type="match status" value="1"/>
</dbReference>
<feature type="zinc finger region" description="UBR-type" evidence="9">
    <location>
        <begin position="62"/>
        <end position="133"/>
    </location>
</feature>
<proteinExistence type="inferred from homology"/>
<evidence type="ECO:0000313" key="13">
    <source>
        <dbReference type="EMBL" id="CAI5747355.1"/>
    </source>
</evidence>
<comment type="similarity">
    <text evidence="8 10">Belongs to the E3 ubiquitin-protein ligase UBR1-like family.</text>
</comment>
<comment type="caution">
    <text evidence="13">The sequence shown here is derived from an EMBL/GenBank/DDBJ whole genome shotgun (WGS) entry which is preliminary data.</text>
</comment>
<evidence type="ECO:0000313" key="14">
    <source>
        <dbReference type="Proteomes" id="UP001162029"/>
    </source>
</evidence>
<dbReference type="GO" id="GO:0061630">
    <property type="term" value="F:ubiquitin protein ligase activity"/>
    <property type="evidence" value="ECO:0007669"/>
    <property type="project" value="UniProtKB-UniRule"/>
</dbReference>
<evidence type="ECO:0000256" key="8">
    <source>
        <dbReference type="ARBA" id="ARBA00046341"/>
    </source>
</evidence>
<keyword evidence="7 10" id="KW-0862">Zinc</keyword>
<name>A0AAV0VHJ8_9STRA</name>
<evidence type="ECO:0000256" key="5">
    <source>
        <dbReference type="ARBA" id="ARBA00022771"/>
    </source>
</evidence>
<feature type="domain" description="UBR-type" evidence="12">
    <location>
        <begin position="62"/>
        <end position="133"/>
    </location>
</feature>
<evidence type="ECO:0000256" key="9">
    <source>
        <dbReference type="PROSITE-ProRule" id="PRU00508"/>
    </source>
</evidence>